<dbReference type="RefSeq" id="WP_192757375.1">
    <property type="nucleotide sequence ID" value="NZ_JADBDZ010000001.1"/>
</dbReference>
<dbReference type="Pfam" id="PF13560">
    <property type="entry name" value="HTH_31"/>
    <property type="match status" value="1"/>
</dbReference>
<dbReference type="Gene3D" id="1.10.260.40">
    <property type="entry name" value="lambda repressor-like DNA-binding domains"/>
    <property type="match status" value="1"/>
</dbReference>
<keyword evidence="3" id="KW-1185">Reference proteome</keyword>
<dbReference type="PROSITE" id="PS50943">
    <property type="entry name" value="HTH_CROC1"/>
    <property type="match status" value="1"/>
</dbReference>
<protein>
    <submittedName>
        <fullName evidence="2">Transcriptional regulator with XRE-family HTH domain</fullName>
    </submittedName>
</protein>
<proteinExistence type="predicted"/>
<dbReference type="InterPro" id="IPR043917">
    <property type="entry name" value="DUF5753"/>
</dbReference>
<name>A0ABR9JIK2_9ACTN</name>
<dbReference type="SMART" id="SM00530">
    <property type="entry name" value="HTH_XRE"/>
    <property type="match status" value="1"/>
</dbReference>
<feature type="domain" description="HTH cro/C1-type" evidence="1">
    <location>
        <begin position="19"/>
        <end position="72"/>
    </location>
</feature>
<sequence length="277" mass="31123">MPSGDLTRDPLIRVFGAVLRSYREAAKLTRPQLAEALGCTYQWIEKLETGTKPSIETAIDLDTFFAIKENTFRKMADEIERAGKQAMLPPGFPAFLKLEERALSIRSFVCQVVPGLLQTADYARGVMGAGQVRDGLDELVAQRVHRQRILERERPTRLAFVLDESVLRRPIGGPGAMHDQLAHLEYVIHHEPHIQIRMLPFERITWASLDGSFTILKFGDGPDVAYLEGPTSSQLLRDPDRVADTAVRFDLVMGEALTGSESLDMIRHAREGYRDQP</sequence>
<organism evidence="2 3">
    <name type="scientific">Actinomadura algeriensis</name>
    <dbReference type="NCBI Taxonomy" id="1679523"/>
    <lineage>
        <taxon>Bacteria</taxon>
        <taxon>Bacillati</taxon>
        <taxon>Actinomycetota</taxon>
        <taxon>Actinomycetes</taxon>
        <taxon>Streptosporangiales</taxon>
        <taxon>Thermomonosporaceae</taxon>
        <taxon>Actinomadura</taxon>
    </lineage>
</organism>
<evidence type="ECO:0000313" key="2">
    <source>
        <dbReference type="EMBL" id="MBE1530362.1"/>
    </source>
</evidence>
<dbReference type="SUPFAM" id="SSF47413">
    <property type="entry name" value="lambda repressor-like DNA-binding domains"/>
    <property type="match status" value="1"/>
</dbReference>
<dbReference type="CDD" id="cd00093">
    <property type="entry name" value="HTH_XRE"/>
    <property type="match status" value="1"/>
</dbReference>
<gene>
    <name evidence="2" type="ORF">H4W34_000195</name>
</gene>
<dbReference type="InterPro" id="IPR001387">
    <property type="entry name" value="Cro/C1-type_HTH"/>
</dbReference>
<dbReference type="Proteomes" id="UP000627838">
    <property type="component" value="Unassembled WGS sequence"/>
</dbReference>
<evidence type="ECO:0000259" key="1">
    <source>
        <dbReference type="PROSITE" id="PS50943"/>
    </source>
</evidence>
<comment type="caution">
    <text evidence="2">The sequence shown here is derived from an EMBL/GenBank/DDBJ whole genome shotgun (WGS) entry which is preliminary data.</text>
</comment>
<dbReference type="EMBL" id="JADBDZ010000001">
    <property type="protein sequence ID" value="MBE1530362.1"/>
    <property type="molecule type" value="Genomic_DNA"/>
</dbReference>
<evidence type="ECO:0000313" key="3">
    <source>
        <dbReference type="Proteomes" id="UP000627838"/>
    </source>
</evidence>
<accession>A0ABR9JIK2</accession>
<dbReference type="InterPro" id="IPR010982">
    <property type="entry name" value="Lambda_DNA-bd_dom_sf"/>
</dbReference>
<dbReference type="Pfam" id="PF19054">
    <property type="entry name" value="DUF5753"/>
    <property type="match status" value="1"/>
</dbReference>
<reference evidence="2 3" key="1">
    <citation type="submission" date="2020-10" db="EMBL/GenBank/DDBJ databases">
        <title>Sequencing the genomes of 1000 actinobacteria strains.</title>
        <authorList>
            <person name="Klenk H.-P."/>
        </authorList>
    </citation>
    <scope>NUCLEOTIDE SEQUENCE [LARGE SCALE GENOMIC DNA]</scope>
    <source>
        <strain evidence="2 3">DSM 46744</strain>
    </source>
</reference>